<accession>A0A0E4GZJ1</accession>
<feature type="transmembrane region" description="Helical" evidence="1">
    <location>
        <begin position="94"/>
        <end position="115"/>
    </location>
</feature>
<gene>
    <name evidence="2" type="ORF">BN1232_03997</name>
</gene>
<feature type="transmembrane region" description="Helical" evidence="1">
    <location>
        <begin position="53"/>
        <end position="74"/>
    </location>
</feature>
<reference evidence="2 3" key="1">
    <citation type="submission" date="2015-03" db="EMBL/GenBank/DDBJ databases">
        <authorList>
            <person name="Urmite Genomes"/>
        </authorList>
    </citation>
    <scope>NUCLEOTIDE SEQUENCE [LARGE SCALE GENOMIC DNA]</scope>
    <source>
        <strain evidence="2 3">CSUR P1491</strain>
    </source>
</reference>
<sequence>MSTSPDLTQPLPDPNWAMPSPAGEVLLAVFGSAAAVFVAYCAFLSYRKRSPLPLLFALAGAFSIMLEPIADALGKVQHLPVGQINAFVTAGQPIPWAIALGYIWYFGLGPILLWRFAEQRSMTPRRWYTAAALAYLAVTLVEQIPIAIGLWKYYGHQPLVVGVMPIDMAIANMVSVILPMVVIYAIWPILTGWRQLLVLALVPICVVGGHTGAAAPAYMLIDANPNVPSAFVHLAGVVTCIFSVLIVWFAVKLLHGGFPEIAADREAHRTAAPEPVHAH</sequence>
<organism evidence="2 3">
    <name type="scientific">Mycobacterium lentiflavum</name>
    <dbReference type="NCBI Taxonomy" id="141349"/>
    <lineage>
        <taxon>Bacteria</taxon>
        <taxon>Bacillati</taxon>
        <taxon>Actinomycetota</taxon>
        <taxon>Actinomycetes</taxon>
        <taxon>Mycobacteriales</taxon>
        <taxon>Mycobacteriaceae</taxon>
        <taxon>Mycobacterium</taxon>
        <taxon>Mycobacterium simiae complex</taxon>
    </lineage>
</organism>
<evidence type="ECO:0000313" key="3">
    <source>
        <dbReference type="Proteomes" id="UP000199251"/>
    </source>
</evidence>
<evidence type="ECO:0000256" key="1">
    <source>
        <dbReference type="SAM" id="Phobius"/>
    </source>
</evidence>
<dbReference type="EMBL" id="CTEE01000001">
    <property type="protein sequence ID" value="CQD17743.1"/>
    <property type="molecule type" value="Genomic_DNA"/>
</dbReference>
<name>A0A0E4GZJ1_MYCLN</name>
<dbReference type="STRING" id="141349.BN1232_03997"/>
<feature type="transmembrane region" description="Helical" evidence="1">
    <location>
        <begin position="127"/>
        <end position="148"/>
    </location>
</feature>
<feature type="transmembrane region" description="Helical" evidence="1">
    <location>
        <begin position="25"/>
        <end position="46"/>
    </location>
</feature>
<dbReference type="OrthoDB" id="4684431at2"/>
<dbReference type="Proteomes" id="UP000199251">
    <property type="component" value="Unassembled WGS sequence"/>
</dbReference>
<proteinExistence type="predicted"/>
<evidence type="ECO:0000313" key="2">
    <source>
        <dbReference type="EMBL" id="CQD17743.1"/>
    </source>
</evidence>
<feature type="transmembrane region" description="Helical" evidence="1">
    <location>
        <begin position="168"/>
        <end position="190"/>
    </location>
</feature>
<keyword evidence="1" id="KW-0472">Membrane</keyword>
<dbReference type="RefSeq" id="WP_090604283.1">
    <property type="nucleotide sequence ID" value="NZ_CTEE01000001.1"/>
</dbReference>
<protein>
    <submittedName>
        <fullName evidence="2">Uncharacterized protein</fullName>
    </submittedName>
</protein>
<dbReference type="AlphaFoldDB" id="A0A0E4GZJ1"/>
<feature type="transmembrane region" description="Helical" evidence="1">
    <location>
        <begin position="197"/>
        <end position="218"/>
    </location>
</feature>
<keyword evidence="1" id="KW-1133">Transmembrane helix</keyword>
<keyword evidence="1" id="KW-0812">Transmembrane</keyword>
<feature type="transmembrane region" description="Helical" evidence="1">
    <location>
        <begin position="230"/>
        <end position="251"/>
    </location>
</feature>